<accession>A0A2S9K6T4</accession>
<dbReference type="PANTHER" id="PTHR42928:SF5">
    <property type="entry name" value="BLR1237 PROTEIN"/>
    <property type="match status" value="1"/>
</dbReference>
<gene>
    <name evidence="2" type="ORF">C6P64_05450</name>
</gene>
<dbReference type="InterPro" id="IPR006311">
    <property type="entry name" value="TAT_signal"/>
</dbReference>
<dbReference type="SUPFAM" id="SSF53850">
    <property type="entry name" value="Periplasmic binding protein-like II"/>
    <property type="match status" value="1"/>
</dbReference>
<organism evidence="2 3">
    <name type="scientific">Malikia granosa</name>
    <dbReference type="NCBI Taxonomy" id="263067"/>
    <lineage>
        <taxon>Bacteria</taxon>
        <taxon>Pseudomonadati</taxon>
        <taxon>Pseudomonadota</taxon>
        <taxon>Betaproteobacteria</taxon>
        <taxon>Burkholderiales</taxon>
        <taxon>Comamonadaceae</taxon>
        <taxon>Malikia</taxon>
    </lineage>
</organism>
<dbReference type="PIRSF" id="PIRSF017082">
    <property type="entry name" value="YflP"/>
    <property type="match status" value="1"/>
</dbReference>
<dbReference type="Proteomes" id="UP000238589">
    <property type="component" value="Unassembled WGS sequence"/>
</dbReference>
<dbReference type="OrthoDB" id="9150102at2"/>
<protein>
    <submittedName>
        <fullName evidence="2">Twin-arginine translocation pathway signal protein</fullName>
    </submittedName>
</protein>
<reference evidence="2 3" key="1">
    <citation type="submission" date="2018-03" db="EMBL/GenBank/DDBJ databases">
        <title>Comparative genomics illustrates the genes involved in a hyperalkaliphilic mechanisms of Serpentinomonas isolated from highly-alkaline calcium-rich serpentinized springs.</title>
        <authorList>
            <person name="Suzuki S."/>
            <person name="Ishii S."/>
            <person name="Walworth N."/>
            <person name="Bird L."/>
            <person name="Kuenen J.G."/>
            <person name="Nealson K.H."/>
        </authorList>
    </citation>
    <scope>NUCLEOTIDE SEQUENCE [LARGE SCALE GENOMIC DNA]</scope>
    <source>
        <strain evidence="2 3">P1</strain>
    </source>
</reference>
<keyword evidence="3" id="KW-1185">Reference proteome</keyword>
<proteinExistence type="inferred from homology"/>
<dbReference type="InterPro" id="IPR042100">
    <property type="entry name" value="Bug_dom1"/>
</dbReference>
<evidence type="ECO:0000313" key="2">
    <source>
        <dbReference type="EMBL" id="PRD66127.1"/>
    </source>
</evidence>
<sequence>MRASITTIRQENPMLHRRHLIIASVAAATTTAFAPLAQAQTVIDKPARIVVGFPAGGAADAVARQLAQQLAGSYAPTVIVENKPGAAGRIGAQAVKAGQADGSEILVTPASILTIYPHVYKKLGYDTLADFIPVTSAATVSFAFSVSSAVPARVKTVSDYIAWVKTNPKDANYGSPAAGATPHFVGVMLGRAAGVQLNHVPYKGGAPLVSDLLGGQVQAGVNVLSEVLPHANSGRLRILAVSGSKRSPYLPDVPTMAESGFKDVAADEYFAVFVPSKTPAEVVAKLNAAVNKALKAKQLNDALEKMSFDVDGQTQADFARIVKSELNKWGPVVKASGFTPDE</sequence>
<comment type="caution">
    <text evidence="2">The sequence shown here is derived from an EMBL/GenBank/DDBJ whole genome shotgun (WGS) entry which is preliminary data.</text>
</comment>
<dbReference type="EMBL" id="PVLQ01000017">
    <property type="protein sequence ID" value="PRD66127.1"/>
    <property type="molecule type" value="Genomic_DNA"/>
</dbReference>
<dbReference type="PANTHER" id="PTHR42928">
    <property type="entry name" value="TRICARBOXYLATE-BINDING PROTEIN"/>
    <property type="match status" value="1"/>
</dbReference>
<dbReference type="AlphaFoldDB" id="A0A2S9K6T4"/>
<evidence type="ECO:0000256" key="1">
    <source>
        <dbReference type="ARBA" id="ARBA00006987"/>
    </source>
</evidence>
<name>A0A2S9K6T4_9BURK</name>
<comment type="similarity">
    <text evidence="1">Belongs to the UPF0065 (bug) family.</text>
</comment>
<evidence type="ECO:0000313" key="3">
    <source>
        <dbReference type="Proteomes" id="UP000238589"/>
    </source>
</evidence>
<dbReference type="CDD" id="cd13579">
    <property type="entry name" value="PBP2_Bug_NagM"/>
    <property type="match status" value="1"/>
</dbReference>
<dbReference type="InterPro" id="IPR005064">
    <property type="entry name" value="BUG"/>
</dbReference>
<dbReference type="Pfam" id="PF03401">
    <property type="entry name" value="TctC"/>
    <property type="match status" value="1"/>
</dbReference>
<dbReference type="Gene3D" id="3.40.190.10">
    <property type="entry name" value="Periplasmic binding protein-like II"/>
    <property type="match status" value="1"/>
</dbReference>
<dbReference type="PROSITE" id="PS51318">
    <property type="entry name" value="TAT"/>
    <property type="match status" value="1"/>
</dbReference>
<dbReference type="Gene3D" id="3.40.190.150">
    <property type="entry name" value="Bordetella uptake gene, domain 1"/>
    <property type="match status" value="1"/>
</dbReference>